<feature type="region of interest" description="Disordered" evidence="1">
    <location>
        <begin position="75"/>
        <end position="118"/>
    </location>
</feature>
<feature type="compositionally biased region" description="Basic residues" evidence="1">
    <location>
        <begin position="92"/>
        <end position="104"/>
    </location>
</feature>
<protein>
    <submittedName>
        <fullName evidence="2">Uncharacterized protein</fullName>
    </submittedName>
</protein>
<proteinExistence type="predicted"/>
<name>A0A6A4S8U8_SCOMX</name>
<evidence type="ECO:0000313" key="3">
    <source>
        <dbReference type="Proteomes" id="UP000438429"/>
    </source>
</evidence>
<feature type="compositionally biased region" description="Basic and acidic residues" evidence="1">
    <location>
        <begin position="105"/>
        <end position="118"/>
    </location>
</feature>
<comment type="caution">
    <text evidence="2">The sequence shown here is derived from an EMBL/GenBank/DDBJ whole genome shotgun (WGS) entry which is preliminary data.</text>
</comment>
<dbReference type="EMBL" id="VEVO01000016">
    <property type="protein sequence ID" value="KAF0028979.1"/>
    <property type="molecule type" value="Genomic_DNA"/>
</dbReference>
<gene>
    <name evidence="2" type="ORF">F2P81_018084</name>
</gene>
<evidence type="ECO:0000256" key="1">
    <source>
        <dbReference type="SAM" id="MobiDB-lite"/>
    </source>
</evidence>
<dbReference type="Proteomes" id="UP000438429">
    <property type="component" value="Unassembled WGS sequence"/>
</dbReference>
<reference evidence="2 3" key="1">
    <citation type="submission" date="2019-06" db="EMBL/GenBank/DDBJ databases">
        <title>Draft genomes of female and male turbot (Scophthalmus maximus).</title>
        <authorList>
            <person name="Xu H."/>
            <person name="Xu X.-W."/>
            <person name="Shao C."/>
            <person name="Chen S."/>
        </authorList>
    </citation>
    <scope>NUCLEOTIDE SEQUENCE [LARGE SCALE GENOMIC DNA]</scope>
    <source>
        <strain evidence="2">Ysfricsl-2016a</strain>
        <tissue evidence="2">Blood</tissue>
    </source>
</reference>
<dbReference type="AlphaFoldDB" id="A0A6A4S8U8"/>
<organism evidence="2 3">
    <name type="scientific">Scophthalmus maximus</name>
    <name type="common">Turbot</name>
    <name type="synonym">Psetta maxima</name>
    <dbReference type="NCBI Taxonomy" id="52904"/>
    <lineage>
        <taxon>Eukaryota</taxon>
        <taxon>Metazoa</taxon>
        <taxon>Chordata</taxon>
        <taxon>Craniata</taxon>
        <taxon>Vertebrata</taxon>
        <taxon>Euteleostomi</taxon>
        <taxon>Actinopterygii</taxon>
        <taxon>Neopterygii</taxon>
        <taxon>Teleostei</taxon>
        <taxon>Neoteleostei</taxon>
        <taxon>Acanthomorphata</taxon>
        <taxon>Carangaria</taxon>
        <taxon>Pleuronectiformes</taxon>
        <taxon>Pleuronectoidei</taxon>
        <taxon>Scophthalmidae</taxon>
        <taxon>Scophthalmus</taxon>
    </lineage>
</organism>
<accession>A0A6A4S8U8</accession>
<sequence>MTRWPPTDHRQTFTEFLRCVKERNKFGKHVNRLWFPRTQLKFTITTQANDRLAIETPSDGLRRLNLEASKSNESFLQGLRNGSRVPETTSLNRKRPNRLFPVRRLRQDERHPDAFGSK</sequence>
<evidence type="ECO:0000313" key="2">
    <source>
        <dbReference type="EMBL" id="KAF0028979.1"/>
    </source>
</evidence>